<dbReference type="RefSeq" id="WP_146813264.1">
    <property type="nucleotide sequence ID" value="NZ_BJYD01000005.1"/>
</dbReference>
<keyword evidence="3" id="KW-1185">Reference proteome</keyword>
<keyword evidence="1" id="KW-0812">Transmembrane</keyword>
<evidence type="ECO:0000256" key="1">
    <source>
        <dbReference type="SAM" id="Phobius"/>
    </source>
</evidence>
<feature type="transmembrane region" description="Helical" evidence="1">
    <location>
        <begin position="39"/>
        <end position="58"/>
    </location>
</feature>
<evidence type="ECO:0000313" key="2">
    <source>
        <dbReference type="EMBL" id="GEN52454.1"/>
    </source>
</evidence>
<name>A0A511WMU3_9BACI</name>
<dbReference type="EMBL" id="BJYD01000005">
    <property type="protein sequence ID" value="GEN52454.1"/>
    <property type="molecule type" value="Genomic_DNA"/>
</dbReference>
<comment type="caution">
    <text evidence="2">The sequence shown here is derived from an EMBL/GenBank/DDBJ whole genome shotgun (WGS) entry which is preliminary data.</text>
</comment>
<keyword evidence="1" id="KW-0472">Membrane</keyword>
<gene>
    <name evidence="2" type="ORF">HFA01_07160</name>
</gene>
<sequence>MASLFKQEAELMMAYIIAVSFMAFTILFFLMKGKEDKRPYGWVVAHLFFSMASLVWALRSLRPRLLSMNFNRWH</sequence>
<feature type="transmembrane region" description="Helical" evidence="1">
    <location>
        <begin position="12"/>
        <end position="33"/>
    </location>
</feature>
<accession>A0A511WMU3</accession>
<organism evidence="2 3">
    <name type="scientific">Halobacillus faecis</name>
    <dbReference type="NCBI Taxonomy" id="360184"/>
    <lineage>
        <taxon>Bacteria</taxon>
        <taxon>Bacillati</taxon>
        <taxon>Bacillota</taxon>
        <taxon>Bacilli</taxon>
        <taxon>Bacillales</taxon>
        <taxon>Bacillaceae</taxon>
        <taxon>Halobacillus</taxon>
    </lineage>
</organism>
<proteinExistence type="predicted"/>
<dbReference type="Proteomes" id="UP000321886">
    <property type="component" value="Unassembled WGS sequence"/>
</dbReference>
<reference evidence="2 3" key="1">
    <citation type="submission" date="2019-07" db="EMBL/GenBank/DDBJ databases">
        <title>Whole genome shotgun sequence of Halobacillus faecis NBRC 103569.</title>
        <authorList>
            <person name="Hosoyama A."/>
            <person name="Uohara A."/>
            <person name="Ohji S."/>
            <person name="Ichikawa N."/>
        </authorList>
    </citation>
    <scope>NUCLEOTIDE SEQUENCE [LARGE SCALE GENOMIC DNA]</scope>
    <source>
        <strain evidence="2 3">NBRC 103569</strain>
    </source>
</reference>
<dbReference type="AlphaFoldDB" id="A0A511WMU3"/>
<evidence type="ECO:0000313" key="3">
    <source>
        <dbReference type="Proteomes" id="UP000321886"/>
    </source>
</evidence>
<keyword evidence="1" id="KW-1133">Transmembrane helix</keyword>
<protein>
    <submittedName>
        <fullName evidence="2">Uncharacterized protein</fullName>
    </submittedName>
</protein>